<dbReference type="InterPro" id="IPR011051">
    <property type="entry name" value="RmlC_Cupin_sf"/>
</dbReference>
<name>A0ABN6Z8S4_9BACE</name>
<evidence type="ECO:0000313" key="3">
    <source>
        <dbReference type="Proteomes" id="UP001496674"/>
    </source>
</evidence>
<sequence>MKIESSAFQFEKEMIWEEAGQGVKRQIMGYNNDLMMVKVAFEKGSIGSVHTHPHTQATYVASGVFEFTNDGETSIVKAGDGVYIKPNASHGCVCLEAGTLIDTFNPMREDFINK</sequence>
<dbReference type="SUPFAM" id="SSF51182">
    <property type="entry name" value="RmlC-like cupins"/>
    <property type="match status" value="1"/>
</dbReference>
<dbReference type="RefSeq" id="WP_353331230.1">
    <property type="nucleotide sequence ID" value="NZ_AP028055.1"/>
</dbReference>
<dbReference type="InterPro" id="IPR013096">
    <property type="entry name" value="Cupin_2"/>
</dbReference>
<protein>
    <submittedName>
        <fullName evidence="2">Cupin</fullName>
    </submittedName>
</protein>
<evidence type="ECO:0000313" key="2">
    <source>
        <dbReference type="EMBL" id="BEH00143.1"/>
    </source>
</evidence>
<dbReference type="PIRSF" id="PIRSF029883">
    <property type="entry name" value="KdgF"/>
    <property type="match status" value="1"/>
</dbReference>
<feature type="domain" description="Cupin type-2" evidence="1">
    <location>
        <begin position="39"/>
        <end position="94"/>
    </location>
</feature>
<dbReference type="PANTHER" id="PTHR40112:SF1">
    <property type="entry name" value="H2HPP ISOMERASE"/>
    <property type="match status" value="1"/>
</dbReference>
<dbReference type="InterPro" id="IPR052535">
    <property type="entry name" value="Bacilysin_H2HPP_isomerase"/>
</dbReference>
<dbReference type="PANTHER" id="PTHR40112">
    <property type="entry name" value="H2HPP ISOMERASE"/>
    <property type="match status" value="1"/>
</dbReference>
<proteinExistence type="predicted"/>
<gene>
    <name evidence="2" type="ORF">BSYN_24070</name>
</gene>
<organism evidence="2 3">
    <name type="scientific">Bacteroides sedimenti</name>
    <dbReference type="NCBI Taxonomy" id="2136147"/>
    <lineage>
        <taxon>Bacteria</taxon>
        <taxon>Pseudomonadati</taxon>
        <taxon>Bacteroidota</taxon>
        <taxon>Bacteroidia</taxon>
        <taxon>Bacteroidales</taxon>
        <taxon>Bacteroidaceae</taxon>
        <taxon>Bacteroides</taxon>
    </lineage>
</organism>
<keyword evidence="3" id="KW-1185">Reference proteome</keyword>
<dbReference type="Proteomes" id="UP001496674">
    <property type="component" value="Chromosome"/>
</dbReference>
<evidence type="ECO:0000259" key="1">
    <source>
        <dbReference type="Pfam" id="PF07883"/>
    </source>
</evidence>
<dbReference type="EMBL" id="AP028055">
    <property type="protein sequence ID" value="BEH00143.1"/>
    <property type="molecule type" value="Genomic_DNA"/>
</dbReference>
<dbReference type="Gene3D" id="2.60.120.10">
    <property type="entry name" value="Jelly Rolls"/>
    <property type="match status" value="1"/>
</dbReference>
<reference evidence="2 3" key="1">
    <citation type="submission" date="2023-04" db="EMBL/GenBank/DDBJ databases">
        <title>Draft genome sequence of acteroides sedimenti strain YN3PY1.</title>
        <authorList>
            <person name="Yoshida N."/>
        </authorList>
    </citation>
    <scope>NUCLEOTIDE SEQUENCE [LARGE SCALE GENOMIC DNA]</scope>
    <source>
        <strain evidence="2 3">YN3PY1</strain>
    </source>
</reference>
<accession>A0ABN6Z8S4</accession>
<dbReference type="CDD" id="cd02238">
    <property type="entry name" value="cupin_KdgF"/>
    <property type="match status" value="1"/>
</dbReference>
<dbReference type="InterPro" id="IPR014710">
    <property type="entry name" value="RmlC-like_jellyroll"/>
</dbReference>
<dbReference type="InterPro" id="IPR025499">
    <property type="entry name" value="KdgF"/>
</dbReference>
<dbReference type="Pfam" id="PF07883">
    <property type="entry name" value="Cupin_2"/>
    <property type="match status" value="1"/>
</dbReference>